<dbReference type="SUPFAM" id="SSF55681">
    <property type="entry name" value="Class II aaRS and biotin synthetases"/>
    <property type="match status" value="1"/>
</dbReference>
<organism evidence="6 7">
    <name type="scientific">Luteipulveratus flavus</name>
    <dbReference type="NCBI Taxonomy" id="3031728"/>
    <lineage>
        <taxon>Bacteria</taxon>
        <taxon>Bacillati</taxon>
        <taxon>Actinomycetota</taxon>
        <taxon>Actinomycetes</taxon>
        <taxon>Micrococcales</taxon>
        <taxon>Dermacoccaceae</taxon>
        <taxon>Luteipulveratus</taxon>
    </lineage>
</organism>
<evidence type="ECO:0000256" key="2">
    <source>
        <dbReference type="ARBA" id="ARBA00023267"/>
    </source>
</evidence>
<dbReference type="EMBL" id="JAROAV010000008">
    <property type="protein sequence ID" value="MDF8262994.1"/>
    <property type="molecule type" value="Genomic_DNA"/>
</dbReference>
<dbReference type="InterPro" id="IPR003142">
    <property type="entry name" value="BPL_C"/>
</dbReference>
<dbReference type="EC" id="6.3.4.15" evidence="3"/>
<dbReference type="CDD" id="cd16442">
    <property type="entry name" value="BPL"/>
    <property type="match status" value="1"/>
</dbReference>
<gene>
    <name evidence="6" type="ORF">P4R38_01890</name>
</gene>
<evidence type="ECO:0000256" key="1">
    <source>
        <dbReference type="ARBA" id="ARBA00022598"/>
    </source>
</evidence>
<keyword evidence="2" id="KW-0092">Biotin</keyword>
<evidence type="ECO:0000259" key="5">
    <source>
        <dbReference type="Pfam" id="PF03099"/>
    </source>
</evidence>
<dbReference type="InterPro" id="IPR045864">
    <property type="entry name" value="aa-tRNA-synth_II/BPL/LPL"/>
</dbReference>
<feature type="domain" description="BPL/LPL catalytic" evidence="5">
    <location>
        <begin position="46"/>
        <end position="161"/>
    </location>
</feature>
<protein>
    <recommendedName>
        <fullName evidence="3">biotin--[biotin carboxyl-carrier protein] ligase</fullName>
        <ecNumber evidence="3">6.3.4.15</ecNumber>
    </recommendedName>
</protein>
<evidence type="ECO:0000259" key="4">
    <source>
        <dbReference type="Pfam" id="PF02237"/>
    </source>
</evidence>
<dbReference type="InterPro" id="IPR004408">
    <property type="entry name" value="Biotin_CoA_COase_ligase"/>
</dbReference>
<dbReference type="PANTHER" id="PTHR12835:SF5">
    <property type="entry name" value="BIOTIN--PROTEIN LIGASE"/>
    <property type="match status" value="1"/>
</dbReference>
<evidence type="ECO:0000256" key="3">
    <source>
        <dbReference type="ARBA" id="ARBA00024227"/>
    </source>
</evidence>
<dbReference type="Pfam" id="PF02237">
    <property type="entry name" value="BPL_C"/>
    <property type="match status" value="1"/>
</dbReference>
<proteinExistence type="predicted"/>
<dbReference type="NCBIfam" id="TIGR00121">
    <property type="entry name" value="birA_ligase"/>
    <property type="match status" value="1"/>
</dbReference>
<evidence type="ECO:0000313" key="6">
    <source>
        <dbReference type="EMBL" id="MDF8262994.1"/>
    </source>
</evidence>
<keyword evidence="7" id="KW-1185">Reference proteome</keyword>
<comment type="caution">
    <text evidence="6">The sequence shown here is derived from an EMBL/GenBank/DDBJ whole genome shotgun (WGS) entry which is preliminary data.</text>
</comment>
<keyword evidence="1 6" id="KW-0436">Ligase</keyword>
<dbReference type="Proteomes" id="UP001528912">
    <property type="component" value="Unassembled WGS sequence"/>
</dbReference>
<dbReference type="GO" id="GO:0004077">
    <property type="term" value="F:biotin--[biotin carboxyl-carrier protein] ligase activity"/>
    <property type="evidence" value="ECO:0007669"/>
    <property type="project" value="UniProtKB-EC"/>
</dbReference>
<dbReference type="Gene3D" id="3.30.930.10">
    <property type="entry name" value="Bira Bifunctional Protein, Domain 2"/>
    <property type="match status" value="1"/>
</dbReference>
<evidence type="ECO:0000313" key="7">
    <source>
        <dbReference type="Proteomes" id="UP001528912"/>
    </source>
</evidence>
<dbReference type="Gene3D" id="2.30.30.100">
    <property type="match status" value="1"/>
</dbReference>
<dbReference type="InterPro" id="IPR004143">
    <property type="entry name" value="BPL_LPL_catalytic"/>
</dbReference>
<dbReference type="RefSeq" id="WP_277190809.1">
    <property type="nucleotide sequence ID" value="NZ_JAROAV010000008.1"/>
</dbReference>
<dbReference type="PANTHER" id="PTHR12835">
    <property type="entry name" value="BIOTIN PROTEIN LIGASE"/>
    <property type="match status" value="1"/>
</dbReference>
<dbReference type="Pfam" id="PF03099">
    <property type="entry name" value="BPL_LplA_LipB"/>
    <property type="match status" value="1"/>
</dbReference>
<feature type="domain" description="Biotin protein ligase C-terminal" evidence="4">
    <location>
        <begin position="224"/>
        <end position="270"/>
    </location>
</feature>
<name>A0ABT6C262_9MICO</name>
<reference evidence="6 7" key="1">
    <citation type="submission" date="2023-03" db="EMBL/GenBank/DDBJ databases">
        <title>YIM 133296 draft genome.</title>
        <authorList>
            <person name="Xiong L."/>
        </authorList>
    </citation>
    <scope>NUCLEOTIDE SEQUENCE [LARGE SCALE GENOMIC DNA]</scope>
    <source>
        <strain evidence="6 7">YIM 133296</strain>
    </source>
</reference>
<accession>A0ABT6C262</accession>
<sequence length="283" mass="29629">MSRIGDAVTGPRRALMRDRIRAGLAAGPWSDLVVLDTVGSTNADLLRDPRPWRVVTADHQEQGRGRLARVWQAPPRSSIALSASLPLPADTSTWGWVPLLVGGVVRSTVRRAAGVDVGLKWPNDVLARSGSDAPWRKISGILCQTGTHAGAPVVVVGVGLNVDQTVAELPVDTATSLRACGAGDLAREEVVVDLLSGLATLQQSWADRTRLAELCAAYVAHCVTLGQVVDVHLPGDQVRRGRATSLDDDGRLVVTGPDGVVAHAVGDIVHVRATSGATDGGGR</sequence>